<keyword evidence="3" id="KW-0804">Transcription</keyword>
<dbReference type="SMART" id="SM00418">
    <property type="entry name" value="HTH_ARSR"/>
    <property type="match status" value="1"/>
</dbReference>
<feature type="domain" description="HTH arsR-type" evidence="4">
    <location>
        <begin position="16"/>
        <end position="108"/>
    </location>
</feature>
<organism evidence="5 6">
    <name type="scientific">Candidatus Dojkabacteria bacterium</name>
    <dbReference type="NCBI Taxonomy" id="2099670"/>
    <lineage>
        <taxon>Bacteria</taxon>
        <taxon>Candidatus Dojkabacteria</taxon>
    </lineage>
</organism>
<sequence>MLNYVSNYLHSRLTKSQTPNPNNIDELIKALGDPLRTRILEVLSNEKICVCELAENFGISRNLLSFHLKKLANVELLKVERDGNRIFYIINEKYKDLLTEYLNLLDNY</sequence>
<evidence type="ECO:0000256" key="1">
    <source>
        <dbReference type="ARBA" id="ARBA00023015"/>
    </source>
</evidence>
<dbReference type="SUPFAM" id="SSF46785">
    <property type="entry name" value="Winged helix' DNA-binding domain"/>
    <property type="match status" value="1"/>
</dbReference>
<dbReference type="Gene3D" id="1.10.10.10">
    <property type="entry name" value="Winged helix-like DNA-binding domain superfamily/Winged helix DNA-binding domain"/>
    <property type="match status" value="1"/>
</dbReference>
<dbReference type="Pfam" id="PF01022">
    <property type="entry name" value="HTH_5"/>
    <property type="match status" value="1"/>
</dbReference>
<dbReference type="InterPro" id="IPR036390">
    <property type="entry name" value="WH_DNA-bd_sf"/>
</dbReference>
<comment type="caution">
    <text evidence="5">The sequence shown here is derived from an EMBL/GenBank/DDBJ whole genome shotgun (WGS) entry which is preliminary data.</text>
</comment>
<keyword evidence="1" id="KW-0805">Transcription regulation</keyword>
<dbReference type="PRINTS" id="PR00778">
    <property type="entry name" value="HTHARSR"/>
</dbReference>
<gene>
    <name evidence="5" type="ORF">KC675_05525</name>
</gene>
<evidence type="ECO:0000259" key="4">
    <source>
        <dbReference type="PROSITE" id="PS50987"/>
    </source>
</evidence>
<evidence type="ECO:0000313" key="6">
    <source>
        <dbReference type="Proteomes" id="UP000745577"/>
    </source>
</evidence>
<accession>A0A955I9N0</accession>
<dbReference type="GO" id="GO:0003700">
    <property type="term" value="F:DNA-binding transcription factor activity"/>
    <property type="evidence" value="ECO:0007669"/>
    <property type="project" value="InterPro"/>
</dbReference>
<dbReference type="PROSITE" id="PS50987">
    <property type="entry name" value="HTH_ARSR_2"/>
    <property type="match status" value="1"/>
</dbReference>
<dbReference type="Proteomes" id="UP000745577">
    <property type="component" value="Unassembled WGS sequence"/>
</dbReference>
<dbReference type="InterPro" id="IPR036388">
    <property type="entry name" value="WH-like_DNA-bd_sf"/>
</dbReference>
<reference evidence="5" key="1">
    <citation type="submission" date="2020-04" db="EMBL/GenBank/DDBJ databases">
        <authorList>
            <person name="Zhang T."/>
        </authorList>
    </citation>
    <scope>NUCLEOTIDE SEQUENCE</scope>
    <source>
        <strain evidence="5">HKST-UBA15</strain>
    </source>
</reference>
<dbReference type="EMBL" id="JAGQLL010000100">
    <property type="protein sequence ID" value="MCA9380609.1"/>
    <property type="molecule type" value="Genomic_DNA"/>
</dbReference>
<proteinExistence type="predicted"/>
<protein>
    <submittedName>
        <fullName evidence="5">Winged helix-turn-helix transcriptional regulator</fullName>
    </submittedName>
</protein>
<name>A0A955I9N0_9BACT</name>
<dbReference type="InterPro" id="IPR001845">
    <property type="entry name" value="HTH_ArsR_DNA-bd_dom"/>
</dbReference>
<evidence type="ECO:0000256" key="3">
    <source>
        <dbReference type="ARBA" id="ARBA00023163"/>
    </source>
</evidence>
<reference evidence="5" key="2">
    <citation type="journal article" date="2021" name="Microbiome">
        <title>Successional dynamics and alternative stable states in a saline activated sludge microbial community over 9 years.</title>
        <authorList>
            <person name="Wang Y."/>
            <person name="Ye J."/>
            <person name="Ju F."/>
            <person name="Liu L."/>
            <person name="Boyd J.A."/>
            <person name="Deng Y."/>
            <person name="Parks D.H."/>
            <person name="Jiang X."/>
            <person name="Yin X."/>
            <person name="Woodcroft B.J."/>
            <person name="Tyson G.W."/>
            <person name="Hugenholtz P."/>
            <person name="Polz M.F."/>
            <person name="Zhang T."/>
        </authorList>
    </citation>
    <scope>NUCLEOTIDE SEQUENCE</scope>
    <source>
        <strain evidence="5">HKST-UBA15</strain>
    </source>
</reference>
<keyword evidence="2" id="KW-0238">DNA-binding</keyword>
<dbReference type="PANTHER" id="PTHR43132:SF2">
    <property type="entry name" value="ARSENICAL RESISTANCE OPERON REPRESSOR ARSR-RELATED"/>
    <property type="match status" value="1"/>
</dbReference>
<dbReference type="CDD" id="cd00090">
    <property type="entry name" value="HTH_ARSR"/>
    <property type="match status" value="1"/>
</dbReference>
<dbReference type="NCBIfam" id="NF033788">
    <property type="entry name" value="HTH_metalloreg"/>
    <property type="match status" value="1"/>
</dbReference>
<dbReference type="GO" id="GO:0003677">
    <property type="term" value="F:DNA binding"/>
    <property type="evidence" value="ECO:0007669"/>
    <property type="project" value="UniProtKB-KW"/>
</dbReference>
<evidence type="ECO:0000256" key="2">
    <source>
        <dbReference type="ARBA" id="ARBA00023125"/>
    </source>
</evidence>
<dbReference type="InterPro" id="IPR051011">
    <property type="entry name" value="Metal_resp_trans_reg"/>
</dbReference>
<dbReference type="AlphaFoldDB" id="A0A955I9N0"/>
<evidence type="ECO:0000313" key="5">
    <source>
        <dbReference type="EMBL" id="MCA9380609.1"/>
    </source>
</evidence>
<dbReference type="PANTHER" id="PTHR43132">
    <property type="entry name" value="ARSENICAL RESISTANCE OPERON REPRESSOR ARSR-RELATED"/>
    <property type="match status" value="1"/>
</dbReference>
<dbReference type="InterPro" id="IPR011991">
    <property type="entry name" value="ArsR-like_HTH"/>
</dbReference>